<dbReference type="EMBL" id="FN543093">
    <property type="protein sequence ID" value="CBA31584.1"/>
    <property type="molecule type" value="Genomic_DNA"/>
</dbReference>
<dbReference type="PANTHER" id="PTHR36932:SF1">
    <property type="entry name" value="CAPSULAR POLYSACCHARIDE BIOSYNTHESIS PROTEIN"/>
    <property type="match status" value="1"/>
</dbReference>
<dbReference type="HOGENOM" id="CLU_051010_0_0_6"/>
<dbReference type="NCBIfam" id="TIGR02304">
    <property type="entry name" value="aden_form_hyp"/>
    <property type="match status" value="1"/>
</dbReference>
<organism evidence="1 2">
    <name type="scientific">Cronobacter turicensis (strain DSM 18703 / CCUG 55852 / LMG 23827 / z3032)</name>
    <dbReference type="NCBI Taxonomy" id="693216"/>
    <lineage>
        <taxon>Bacteria</taxon>
        <taxon>Pseudomonadati</taxon>
        <taxon>Pseudomonadota</taxon>
        <taxon>Gammaproteobacteria</taxon>
        <taxon>Enterobacterales</taxon>
        <taxon>Enterobacteriaceae</taxon>
        <taxon>Cronobacter</taxon>
    </lineage>
</organism>
<protein>
    <recommendedName>
        <fullName evidence="3">CoF synthetase</fullName>
    </recommendedName>
</protein>
<dbReference type="KEGG" id="ctu:CTU_24900"/>
<dbReference type="InterPro" id="IPR012685">
    <property type="entry name" value="CHP02304_F390_synth-rel"/>
</dbReference>
<dbReference type="AlphaFoldDB" id="C9XUF4"/>
<accession>C9XUF4</accession>
<name>C9XUF4_CROTZ</name>
<evidence type="ECO:0000313" key="1">
    <source>
        <dbReference type="EMBL" id="CBA31584.1"/>
    </source>
</evidence>
<proteinExistence type="predicted"/>
<reference evidence="1 2" key="1">
    <citation type="journal article" date="2010" name="J. Bacteriol.">
        <title>Complete Genome Sequence of Cronobacter turicensis LMG 23827, a foodborne pathogen causing deaths in neonates.</title>
        <authorList>
            <person name="Stephan R."/>
            <person name="Lehner A."/>
            <person name="Tischler P."/>
            <person name="Rattei T."/>
        </authorList>
    </citation>
    <scope>NUCLEOTIDE SEQUENCE [LARGE SCALE GENOMIC DNA]</scope>
    <source>
        <strain evidence="2">DSM 18703 / CCUG 55852 / LMG 23827 / z3032</strain>
    </source>
</reference>
<dbReference type="PANTHER" id="PTHR36932">
    <property type="entry name" value="CAPSULAR POLYSACCHARIDE BIOSYNTHESIS PROTEIN"/>
    <property type="match status" value="1"/>
</dbReference>
<reference evidence="2" key="2">
    <citation type="journal article" date="2011" name="J. Bacteriol.">
        <title>Complete genome sequence of Cronobacter turicensis LMG 23827, a food-borne pathogen causing deaths in neonates.</title>
        <authorList>
            <person name="Stephan R."/>
            <person name="Lehner A."/>
            <person name="Tischler P."/>
            <person name="Rattei T."/>
        </authorList>
    </citation>
    <scope>NUCLEOTIDE SEQUENCE [LARGE SCALE GENOMIC DNA]</scope>
    <source>
        <strain evidence="2">DSM 18703 / CCUG 55852 / LMG 23827 / z3032</strain>
    </source>
</reference>
<dbReference type="PATRIC" id="fig|693216.3.peg.2360"/>
<evidence type="ECO:0000313" key="2">
    <source>
        <dbReference type="Proteomes" id="UP000002069"/>
    </source>
</evidence>
<evidence type="ECO:0008006" key="3">
    <source>
        <dbReference type="Google" id="ProtNLM"/>
    </source>
</evidence>
<dbReference type="Proteomes" id="UP000002069">
    <property type="component" value="Chromosome"/>
</dbReference>
<dbReference type="Gene3D" id="3.40.50.12780">
    <property type="entry name" value="N-terminal domain of ligase-like"/>
    <property type="match status" value="1"/>
</dbReference>
<dbReference type="InterPro" id="IPR042099">
    <property type="entry name" value="ANL_N_sf"/>
</dbReference>
<dbReference type="InterPro" id="IPR053158">
    <property type="entry name" value="CapK_Type1_Caps_Biosynth"/>
</dbReference>
<gene>
    <name evidence="1" type="ordered locus">Ctu_24900</name>
</gene>
<sequence length="444" mass="49504">MARWRRGDPSRARGRFVNKLAMLWHYFRVRRLRFHSRAALERYQQKQLGRFAARVLAKSPWFRRYSTLSFSEWPTMDKARMMAHFDEMNTGGLKADEVMACALQSENDRNFTPTVGRYSVGLSSGTSGRRGIFAVSPQEQALWAGAMLAKMLPDGLFAGERVALFLRADNNLYQSVNSRWLSLGFYDLFQPFDTLLARLAAESPSIVVAPAQVLRALALAVQAGELKIAPKKVISVAEVLDAQDRALLAQVFPDVGEVYQATEGFLAATCAHGVLHLNEAFIFVEKEWLDARRFVPVITDFTRTTQPIVRYRLDDVLAVRDTPCACGDPSLALAHIEGRQDDQLLLPDGQGGERAIFGDLCNRALARVLPLTADYRLIQHGAESLTLIVEADDAQRAQAQAALMALFEQQGVACGDIRWTHLTQIPAAAAGAKRRRIVRMRETA</sequence>
<keyword evidence="2" id="KW-1185">Reference proteome</keyword>